<evidence type="ECO:0000313" key="2">
    <source>
        <dbReference type="EMBL" id="VAX10402.1"/>
    </source>
</evidence>
<dbReference type="EMBL" id="UOFX01000071">
    <property type="protein sequence ID" value="VAX10402.1"/>
    <property type="molecule type" value="Genomic_DNA"/>
</dbReference>
<evidence type="ECO:0008006" key="3">
    <source>
        <dbReference type="Google" id="ProtNLM"/>
    </source>
</evidence>
<reference evidence="2" key="1">
    <citation type="submission" date="2018-06" db="EMBL/GenBank/DDBJ databases">
        <authorList>
            <person name="Zhirakovskaya E."/>
        </authorList>
    </citation>
    <scope>NUCLEOTIDE SEQUENCE</scope>
</reference>
<dbReference type="Pfam" id="PF04351">
    <property type="entry name" value="PilP"/>
    <property type="match status" value="1"/>
</dbReference>
<proteinExistence type="predicted"/>
<evidence type="ECO:0000256" key="1">
    <source>
        <dbReference type="SAM" id="MobiDB-lite"/>
    </source>
</evidence>
<gene>
    <name evidence="2" type="ORF">MNBD_GAMMA26-179</name>
</gene>
<accession>A0A3B1B2P4</accession>
<name>A0A3B1B2P4_9ZZZZ</name>
<dbReference type="InterPro" id="IPR007446">
    <property type="entry name" value="PilP"/>
</dbReference>
<organism evidence="2">
    <name type="scientific">hydrothermal vent metagenome</name>
    <dbReference type="NCBI Taxonomy" id="652676"/>
    <lineage>
        <taxon>unclassified sequences</taxon>
        <taxon>metagenomes</taxon>
        <taxon>ecological metagenomes</taxon>
    </lineage>
</organism>
<protein>
    <recommendedName>
        <fullName evidence="3">Type IV pilus biogenesis protein PilP</fullName>
    </recommendedName>
</protein>
<feature type="region of interest" description="Disordered" evidence="1">
    <location>
        <begin position="68"/>
        <end position="95"/>
    </location>
</feature>
<dbReference type="AlphaFoldDB" id="A0A3B1B2P4"/>
<sequence>MNNAPTLLYKAFTGICISLLLMACEGSQMNDLTQFVAEAKARKPGRIAPLPEIKPIETFIYTAADRRNPFTDSLGGEEEESMEVPSNGIQPDRDRRKEELEAVPLDSIRMVGTLEQDRSIWGLVRSNDGTIHRVQPGNFMGQNHGQITRILDDRIEMTEIISDVQHGYIERSASLSLAEDESK</sequence>
<dbReference type="Gene3D" id="2.30.30.830">
    <property type="match status" value="1"/>
</dbReference>
<dbReference type="PIRSF" id="PIRSF016481">
    <property type="entry name" value="Pilus_assembly_PilP"/>
    <property type="match status" value="1"/>
</dbReference>